<feature type="transmembrane region" description="Helical" evidence="1">
    <location>
        <begin position="9"/>
        <end position="30"/>
    </location>
</feature>
<reference evidence="2" key="1">
    <citation type="submission" date="2022-11" db="EMBL/GenBank/DDBJ databases">
        <title>Salinimicrobium profundisediminis sp. nov., isolated from deep-sea sediment of the Mariana Trench.</title>
        <authorList>
            <person name="Fu H."/>
        </authorList>
    </citation>
    <scope>NUCLEOTIDE SEQUENCE</scope>
    <source>
        <strain evidence="2">MT39</strain>
    </source>
</reference>
<gene>
    <name evidence="2" type="ORF">OQ279_01490</name>
</gene>
<organism evidence="2 3">
    <name type="scientific">Salinimicrobium profundisediminis</name>
    <dbReference type="NCBI Taxonomy" id="2994553"/>
    <lineage>
        <taxon>Bacteria</taxon>
        <taxon>Pseudomonadati</taxon>
        <taxon>Bacteroidota</taxon>
        <taxon>Flavobacteriia</taxon>
        <taxon>Flavobacteriales</taxon>
        <taxon>Flavobacteriaceae</taxon>
        <taxon>Salinimicrobium</taxon>
    </lineage>
</organism>
<keyword evidence="1" id="KW-0472">Membrane</keyword>
<keyword evidence="1" id="KW-0812">Transmembrane</keyword>
<dbReference type="EMBL" id="JAPJDA010000002">
    <property type="protein sequence ID" value="MCX2836810.1"/>
    <property type="molecule type" value="Genomic_DNA"/>
</dbReference>
<feature type="transmembrane region" description="Helical" evidence="1">
    <location>
        <begin position="36"/>
        <end position="56"/>
    </location>
</feature>
<sequence>MNKLTRTRTLLLISAGIFIIAIAQLVSHFINISEKYDFAIGLIEGLGLGLMVIALIKGSFRKKLSH</sequence>
<proteinExistence type="predicted"/>
<dbReference type="AlphaFoldDB" id="A0A9X3HZD4"/>
<dbReference type="Proteomes" id="UP001148482">
    <property type="component" value="Unassembled WGS sequence"/>
</dbReference>
<accession>A0A9X3HZD4</accession>
<name>A0A9X3HZD4_9FLAO</name>
<protein>
    <submittedName>
        <fullName evidence="2">Uncharacterized protein</fullName>
    </submittedName>
</protein>
<comment type="caution">
    <text evidence="2">The sequence shown here is derived from an EMBL/GenBank/DDBJ whole genome shotgun (WGS) entry which is preliminary data.</text>
</comment>
<evidence type="ECO:0000313" key="2">
    <source>
        <dbReference type="EMBL" id="MCX2836810.1"/>
    </source>
</evidence>
<dbReference type="RefSeq" id="WP_266067989.1">
    <property type="nucleotide sequence ID" value="NZ_JAPJDA010000002.1"/>
</dbReference>
<evidence type="ECO:0000313" key="3">
    <source>
        <dbReference type="Proteomes" id="UP001148482"/>
    </source>
</evidence>
<keyword evidence="3" id="KW-1185">Reference proteome</keyword>
<evidence type="ECO:0000256" key="1">
    <source>
        <dbReference type="SAM" id="Phobius"/>
    </source>
</evidence>
<keyword evidence="1" id="KW-1133">Transmembrane helix</keyword>